<comment type="subcellular location">
    <subcellularLocation>
        <location evidence="1">Endoplasmic reticulum-Golgi intermediate compartment membrane</location>
        <topology evidence="1">Multi-pass membrane protein</topology>
    </subcellularLocation>
</comment>
<evidence type="ECO:0008006" key="12">
    <source>
        <dbReference type="Google" id="ProtNLM"/>
    </source>
</evidence>
<feature type="region of interest" description="Disordered" evidence="6">
    <location>
        <begin position="402"/>
        <end position="426"/>
    </location>
</feature>
<dbReference type="GO" id="GO:0030134">
    <property type="term" value="C:COPII-coated ER to Golgi transport vesicle"/>
    <property type="evidence" value="ECO:0007669"/>
    <property type="project" value="TreeGrafter"/>
</dbReference>
<keyword evidence="11" id="KW-1185">Reference proteome</keyword>
<evidence type="ECO:0000313" key="11">
    <source>
        <dbReference type="Proteomes" id="UP001432322"/>
    </source>
</evidence>
<evidence type="ECO:0000256" key="2">
    <source>
        <dbReference type="ARBA" id="ARBA00005648"/>
    </source>
</evidence>
<comment type="similarity">
    <text evidence="2">Belongs to the ERGIC family.</text>
</comment>
<dbReference type="InterPro" id="IPR012936">
    <property type="entry name" value="Erv_C"/>
</dbReference>
<dbReference type="InterPro" id="IPR045888">
    <property type="entry name" value="Erv"/>
</dbReference>
<dbReference type="Pfam" id="PF13850">
    <property type="entry name" value="ERGIC_N"/>
    <property type="match status" value="1"/>
</dbReference>
<evidence type="ECO:0000256" key="7">
    <source>
        <dbReference type="SAM" id="Phobius"/>
    </source>
</evidence>
<dbReference type="GO" id="GO:0006890">
    <property type="term" value="P:retrograde vesicle-mediated transport, Golgi to endoplasmic reticulum"/>
    <property type="evidence" value="ECO:0007669"/>
    <property type="project" value="TreeGrafter"/>
</dbReference>
<dbReference type="InterPro" id="IPR039542">
    <property type="entry name" value="Erv_N"/>
</dbReference>
<name>A0AAV5X1A9_9BILA</name>
<keyword evidence="4 7" id="KW-1133">Transmembrane helix</keyword>
<dbReference type="PANTHER" id="PTHR10984:SF30">
    <property type="entry name" value="ENDOPLASMIC RETICULUM-GOLGI INTERMEDIATE COMPARTMENT PROTEIN 2"/>
    <property type="match status" value="1"/>
</dbReference>
<reference evidence="10" key="1">
    <citation type="submission" date="2023-10" db="EMBL/GenBank/DDBJ databases">
        <title>Genome assembly of Pristionchus species.</title>
        <authorList>
            <person name="Yoshida K."/>
            <person name="Sommer R.J."/>
        </authorList>
    </citation>
    <scope>NUCLEOTIDE SEQUENCE</scope>
    <source>
        <strain evidence="10">RS5133</strain>
    </source>
</reference>
<evidence type="ECO:0000259" key="8">
    <source>
        <dbReference type="Pfam" id="PF07970"/>
    </source>
</evidence>
<feature type="domain" description="Endoplasmic reticulum vesicle transporter C-terminal" evidence="8">
    <location>
        <begin position="220"/>
        <end position="382"/>
    </location>
</feature>
<gene>
    <name evidence="10" type="ORF">PFISCL1PPCAC_26841</name>
</gene>
<feature type="transmembrane region" description="Helical" evidence="7">
    <location>
        <begin position="364"/>
        <end position="386"/>
    </location>
</feature>
<evidence type="ECO:0000313" key="10">
    <source>
        <dbReference type="EMBL" id="GMT35544.1"/>
    </source>
</evidence>
<feature type="compositionally biased region" description="Basic and acidic residues" evidence="6">
    <location>
        <begin position="173"/>
        <end position="196"/>
    </location>
</feature>
<feature type="non-terminal residue" evidence="10">
    <location>
        <position position="1"/>
    </location>
</feature>
<dbReference type="PANTHER" id="PTHR10984">
    <property type="entry name" value="ENDOPLASMIC RETICULUM-GOLGI INTERMEDIATE COMPARTMENT PROTEIN"/>
    <property type="match status" value="1"/>
</dbReference>
<dbReference type="Proteomes" id="UP001432322">
    <property type="component" value="Unassembled WGS sequence"/>
</dbReference>
<evidence type="ECO:0000256" key="5">
    <source>
        <dbReference type="ARBA" id="ARBA00023136"/>
    </source>
</evidence>
<evidence type="ECO:0000256" key="6">
    <source>
        <dbReference type="SAM" id="MobiDB-lite"/>
    </source>
</evidence>
<feature type="domain" description="Endoplasmic reticulum vesicle transporter N-terminal" evidence="9">
    <location>
        <begin position="24"/>
        <end position="111"/>
    </location>
</feature>
<protein>
    <recommendedName>
        <fullName evidence="12">Endoplasmic reticulum vesicle transporter C-terminal domain-containing protein</fullName>
    </recommendedName>
</protein>
<comment type="caution">
    <text evidence="10">The sequence shown here is derived from an EMBL/GenBank/DDBJ whole genome shotgun (WGS) entry which is preliminary data.</text>
</comment>
<dbReference type="EMBL" id="BTSY01000007">
    <property type="protein sequence ID" value="GMT35544.1"/>
    <property type="molecule type" value="Genomic_DNA"/>
</dbReference>
<keyword evidence="3 7" id="KW-0812">Transmembrane</keyword>
<keyword evidence="5 7" id="KW-0472">Membrane</keyword>
<evidence type="ECO:0000256" key="3">
    <source>
        <dbReference type="ARBA" id="ARBA00022692"/>
    </source>
</evidence>
<dbReference type="GO" id="GO:0006888">
    <property type="term" value="P:endoplasmic reticulum to Golgi vesicle-mediated transport"/>
    <property type="evidence" value="ECO:0007669"/>
    <property type="project" value="TreeGrafter"/>
</dbReference>
<accession>A0AAV5X1A9</accession>
<feature type="transmembrane region" description="Helical" evidence="7">
    <location>
        <begin position="44"/>
        <end position="63"/>
    </location>
</feature>
<sequence>RFVVDSMSAAGLRQRRTGITGFVENLDGFSKVADSVKEEKKSSAGFLSFLSFVIIGVLVFSELRSHFFARKQYDYRFTVDTDLHERPPLKMDFVVATPCNALSVASTNEAIDEQKDVEGITKSPSRFEFTDEEQLYWTILRHAHAKMHSEGMRGLEDLEYVEDDVEEQLSHLADQKQEEESVKIERETEERRRKGEGGNGEIVFMVASGMGMFQMVATSTKDEGTACRIHGRIPVRKGKTEKFLVALSSGLFHGHGDAGQNRNISHRIEQINFGPRVTGLVSPLAGAEQISESGHDVYRYFLKVVPTKIYHGMFDRYTMTYQYSVTFMKKSSDSTYSDGGIYIEYEFSATVIEIRERIQTLLQLLIRICAIAGGIFATSAILNSLIQSALCLFSSSSSATSGAPQSPQYTEEDKQRFLDSNNILVH</sequence>
<feature type="region of interest" description="Disordered" evidence="6">
    <location>
        <begin position="170"/>
        <end position="200"/>
    </location>
</feature>
<evidence type="ECO:0000256" key="4">
    <source>
        <dbReference type="ARBA" id="ARBA00022989"/>
    </source>
</evidence>
<dbReference type="GO" id="GO:0033116">
    <property type="term" value="C:endoplasmic reticulum-Golgi intermediate compartment membrane"/>
    <property type="evidence" value="ECO:0007669"/>
    <property type="project" value="UniProtKB-SubCell"/>
</dbReference>
<proteinExistence type="inferred from homology"/>
<dbReference type="GO" id="GO:0005783">
    <property type="term" value="C:endoplasmic reticulum"/>
    <property type="evidence" value="ECO:0007669"/>
    <property type="project" value="TreeGrafter"/>
</dbReference>
<dbReference type="Pfam" id="PF07970">
    <property type="entry name" value="COPIIcoated_ERV"/>
    <property type="match status" value="1"/>
</dbReference>
<dbReference type="AlphaFoldDB" id="A0AAV5X1A9"/>
<evidence type="ECO:0000256" key="1">
    <source>
        <dbReference type="ARBA" id="ARBA00004457"/>
    </source>
</evidence>
<organism evidence="10 11">
    <name type="scientific">Pristionchus fissidentatus</name>
    <dbReference type="NCBI Taxonomy" id="1538716"/>
    <lineage>
        <taxon>Eukaryota</taxon>
        <taxon>Metazoa</taxon>
        <taxon>Ecdysozoa</taxon>
        <taxon>Nematoda</taxon>
        <taxon>Chromadorea</taxon>
        <taxon>Rhabditida</taxon>
        <taxon>Rhabditina</taxon>
        <taxon>Diplogasteromorpha</taxon>
        <taxon>Diplogasteroidea</taxon>
        <taxon>Neodiplogasteridae</taxon>
        <taxon>Pristionchus</taxon>
    </lineage>
</organism>
<evidence type="ECO:0000259" key="9">
    <source>
        <dbReference type="Pfam" id="PF13850"/>
    </source>
</evidence>